<dbReference type="InterPro" id="IPR000184">
    <property type="entry name" value="Bac_surfAg_D15"/>
</dbReference>
<gene>
    <name evidence="4" type="ORF">BSZ36_15485</name>
</gene>
<dbReference type="GO" id="GO:0019867">
    <property type="term" value="C:outer membrane"/>
    <property type="evidence" value="ECO:0007669"/>
    <property type="project" value="InterPro"/>
</dbReference>
<evidence type="ECO:0000256" key="1">
    <source>
        <dbReference type="ARBA" id="ARBA00004370"/>
    </source>
</evidence>
<dbReference type="Pfam" id="PF01103">
    <property type="entry name" value="Omp85"/>
    <property type="match status" value="1"/>
</dbReference>
<keyword evidence="5" id="KW-1185">Reference proteome</keyword>
<name>A0A259U2Q6_9BACT</name>
<dbReference type="InterPro" id="IPR029052">
    <property type="entry name" value="Metallo-depent_PP-like"/>
</dbReference>
<dbReference type="Gene3D" id="2.40.160.50">
    <property type="entry name" value="membrane protein fhac: a member of the omp85/tpsb transporter family"/>
    <property type="match status" value="1"/>
</dbReference>
<evidence type="ECO:0000256" key="2">
    <source>
        <dbReference type="ARBA" id="ARBA00023136"/>
    </source>
</evidence>
<keyword evidence="2" id="KW-0472">Membrane</keyword>
<accession>A0A259U2Q6</accession>
<protein>
    <recommendedName>
        <fullName evidence="3">Bacterial surface antigen (D15) domain-containing protein</fullName>
    </recommendedName>
</protein>
<dbReference type="EMBL" id="MQWB01000001">
    <property type="protein sequence ID" value="OZC04261.1"/>
    <property type="molecule type" value="Genomic_DNA"/>
</dbReference>
<proteinExistence type="predicted"/>
<dbReference type="AlphaFoldDB" id="A0A259U2Q6"/>
<sequence length="1219" mass="130953">MLAALALLAGCATSGRYVDGEATMPLPAADLAYEVFLLGNTADVVPGADVLGALRADALRAGENSAVVFLGDLTASGLPSGGVDSASFVAPEAIQRLVDVVDGYDGEVYAVPGDRDWATGAGGVIALGEALDLAMGREDVLLPGDALGGVREFELAEGLRLFAIDTAWWLQNPEDRPEGEVEDFDIASPADLTIALEALLRDREDAQIIAVGHHPIRSNGEHAGYRTVGGTLAGLGVGPLLRQTIGISGQDLASPTYRSMRSALDRAFAGDAKLTNGLVYAAAHDHSLQVIPVERSPLSTQMYLVSGAAGETRPTASGRGAAYAHPAPGYMRIRYYEDGRTWLEVIELASGGPTVAYRTEISGVNAELLDNEVPDVDPADLPDTSQPVTMAAQDDFASGPFKNSAFTRLAFGGGYRDLWATPFEVPVLDLGTEAGGLSPVKRGGGLQTTSLRLQGEDGNQYGLRLLEKSGLAQVPVELRDGVVADVVRDQRAAASPFGALVAAPLADAAGILYQEPRIVYVPDDPRLGRYRETFAGRLALFEVRADDDVSDVPGLLGAYDVISAQKLREEMAEDQDHRVDQRTYLRARLLDALLGDWDRHQDQWRWSAYEPGELDPSLTGDAATKGKVYLPIPRDRDFAFFRPGGIMGFFLSYSDDRFEPYGEDFTDTYGLSFNGFKQDRRFYNELTREDFEAVARELQGLLPDPVIDDAIGQLPPPIRAQEGTFWGSSLKSRRDDLVEYANRLYRLHAPVVDVVGSNERELFEVTFGSDRMVEVVVSSYKKSEKGGELYRRTLSQEDTDEIRLYGFSGRDRFVINGEGSTRIRVIGGGGEDEVESDFGGVFVYDTPLGMEIDGRAHDRRSDDPDVNRYDPGEYTPTDFSKVPFVSANATDGLILGAGVMYTVSGFRLQPAATHLLYANFATSTLGVQGGYSGRMREAFGNFDLDVDAVASTPRYVRNFYGFGNDTPLLEDVDLARVNLAQIRGEALLGGELGQGLRLRLGPSVRYADAQIGDTPTVASMQLSPEAFEPQVHAGGAGSLTLDLASGGINPKRGVKLSVRGASYLGLTGAASEYSRLGGEAITYVPFLAGSTLALRAGADHRFGDAPFFDSAILGGATTLRGYRRERFTGETIAYGNAEVRAKLFDLSTYLAPVKVGVLGFADAGRAWDIGASGGVFDDLHTGFGGGLWFGVLDYAIINLTVARGDDDETLVTFGGGFQY</sequence>
<evidence type="ECO:0000313" key="5">
    <source>
        <dbReference type="Proteomes" id="UP000216446"/>
    </source>
</evidence>
<reference evidence="4 5" key="1">
    <citation type="submission" date="2016-11" db="EMBL/GenBank/DDBJ databases">
        <title>Study of marine rhodopsin-containing bacteria.</title>
        <authorList>
            <person name="Yoshizawa S."/>
            <person name="Kumagai Y."/>
            <person name="Kogure K."/>
        </authorList>
    </citation>
    <scope>NUCLEOTIDE SEQUENCE [LARGE SCALE GENOMIC DNA]</scope>
    <source>
        <strain evidence="4 5">SG-29</strain>
    </source>
</reference>
<dbReference type="SUPFAM" id="SSF56300">
    <property type="entry name" value="Metallo-dependent phosphatases"/>
    <property type="match status" value="1"/>
</dbReference>
<dbReference type="Gene3D" id="3.60.21.10">
    <property type="match status" value="1"/>
</dbReference>
<dbReference type="Proteomes" id="UP000216446">
    <property type="component" value="Unassembled WGS sequence"/>
</dbReference>
<organism evidence="4 5">
    <name type="scientific">Rubricoccus marinus</name>
    <dbReference type="NCBI Taxonomy" id="716817"/>
    <lineage>
        <taxon>Bacteria</taxon>
        <taxon>Pseudomonadati</taxon>
        <taxon>Rhodothermota</taxon>
        <taxon>Rhodothermia</taxon>
        <taxon>Rhodothermales</taxon>
        <taxon>Rubricoccaceae</taxon>
        <taxon>Rubricoccus</taxon>
    </lineage>
</organism>
<evidence type="ECO:0000313" key="4">
    <source>
        <dbReference type="EMBL" id="OZC04261.1"/>
    </source>
</evidence>
<feature type="domain" description="Bacterial surface antigen (D15)" evidence="3">
    <location>
        <begin position="1036"/>
        <end position="1172"/>
    </location>
</feature>
<comment type="caution">
    <text evidence="4">The sequence shown here is derived from an EMBL/GenBank/DDBJ whole genome shotgun (WGS) entry which is preliminary data.</text>
</comment>
<evidence type="ECO:0000259" key="3">
    <source>
        <dbReference type="Pfam" id="PF01103"/>
    </source>
</evidence>
<dbReference type="InParanoid" id="A0A259U2Q6"/>
<comment type="subcellular location">
    <subcellularLocation>
        <location evidence="1">Membrane</location>
    </subcellularLocation>
</comment>